<dbReference type="InterPro" id="IPR002676">
    <property type="entry name" value="RimM_N"/>
</dbReference>
<dbReference type="RefSeq" id="WP_073072869.1">
    <property type="nucleotide sequence ID" value="NZ_FQXN01000003.1"/>
</dbReference>
<dbReference type="GO" id="GO:0005737">
    <property type="term" value="C:cytoplasm"/>
    <property type="evidence" value="ECO:0007669"/>
    <property type="project" value="UniProtKB-SubCell"/>
</dbReference>
<dbReference type="Gene3D" id="2.40.30.60">
    <property type="entry name" value="RimM"/>
    <property type="match status" value="1"/>
</dbReference>
<dbReference type="InterPro" id="IPR009000">
    <property type="entry name" value="Transl_B-barrel_sf"/>
</dbReference>
<keyword evidence="3 5" id="KW-0698">rRNA processing</keyword>
<evidence type="ECO:0000256" key="5">
    <source>
        <dbReference type="HAMAP-Rule" id="MF_00014"/>
    </source>
</evidence>
<dbReference type="Pfam" id="PF01782">
    <property type="entry name" value="RimM"/>
    <property type="match status" value="1"/>
</dbReference>
<dbReference type="GO" id="GO:0005840">
    <property type="term" value="C:ribosome"/>
    <property type="evidence" value="ECO:0007669"/>
    <property type="project" value="InterPro"/>
</dbReference>
<dbReference type="HAMAP" id="MF_00014">
    <property type="entry name" value="Ribosome_mat_RimM"/>
    <property type="match status" value="1"/>
</dbReference>
<proteinExistence type="inferred from homology"/>
<comment type="domain">
    <text evidence="5">The PRC barrel domain binds ribosomal protein uS19.</text>
</comment>
<feature type="domain" description="Ribosome maturation factor RimM PRC barrel" evidence="7">
    <location>
        <begin position="111"/>
        <end position="175"/>
    </location>
</feature>
<dbReference type="STRING" id="1123380.SAMN02745199_0990"/>
<reference evidence="9" key="1">
    <citation type="submission" date="2016-11" db="EMBL/GenBank/DDBJ databases">
        <authorList>
            <person name="Varghese N."/>
            <person name="Submissions S."/>
        </authorList>
    </citation>
    <scope>NUCLEOTIDE SEQUENCE [LARGE SCALE GENOMIC DNA]</scope>
    <source>
        <strain evidence="9">DSM 15807</strain>
    </source>
</reference>
<dbReference type="Gene3D" id="2.30.30.240">
    <property type="entry name" value="PRC-barrel domain"/>
    <property type="match status" value="1"/>
</dbReference>
<comment type="similarity">
    <text evidence="5">Belongs to the RimM family.</text>
</comment>
<evidence type="ECO:0000313" key="8">
    <source>
        <dbReference type="EMBL" id="SHH40299.1"/>
    </source>
</evidence>
<organism evidence="8 9">
    <name type="scientific">Thermosipho atlanticus DSM 15807</name>
    <dbReference type="NCBI Taxonomy" id="1123380"/>
    <lineage>
        <taxon>Bacteria</taxon>
        <taxon>Thermotogati</taxon>
        <taxon>Thermotogota</taxon>
        <taxon>Thermotogae</taxon>
        <taxon>Thermotogales</taxon>
        <taxon>Fervidobacteriaceae</taxon>
        <taxon>Thermosipho</taxon>
    </lineage>
</organism>
<dbReference type="InterPro" id="IPR036976">
    <property type="entry name" value="RimM_N_sf"/>
</dbReference>
<dbReference type="InterPro" id="IPR056792">
    <property type="entry name" value="PRC_RimM"/>
</dbReference>
<dbReference type="GO" id="GO:0006364">
    <property type="term" value="P:rRNA processing"/>
    <property type="evidence" value="ECO:0007669"/>
    <property type="project" value="UniProtKB-UniRule"/>
</dbReference>
<keyword evidence="1 5" id="KW-0963">Cytoplasm</keyword>
<dbReference type="NCBIfam" id="TIGR02273">
    <property type="entry name" value="16S_RimM"/>
    <property type="match status" value="1"/>
</dbReference>
<accession>A0A1M5SP31</accession>
<dbReference type="Pfam" id="PF24986">
    <property type="entry name" value="PRC_RimM"/>
    <property type="match status" value="1"/>
</dbReference>
<sequence>MIKTLQELLKEKIAVGIIGKTHGLNGELKLHPLTNVPEIIESLTEILLYNERNKVFHMAKITDMRLGNGVYLIKIQGIETVEEAKKLSGSKIYIDKSELPEVKNDEYYFYEIINSIVLDENGNVLGKVDEIIQTGSNDVLVLNKDKENEMLIPVIKEYIRNLDKTNKKIIVKVPEWLE</sequence>
<dbReference type="Proteomes" id="UP000242592">
    <property type="component" value="Unassembled WGS sequence"/>
</dbReference>
<dbReference type="InterPro" id="IPR011033">
    <property type="entry name" value="PRC_barrel-like_sf"/>
</dbReference>
<evidence type="ECO:0000313" key="9">
    <source>
        <dbReference type="Proteomes" id="UP000242592"/>
    </source>
</evidence>
<dbReference type="SUPFAM" id="SSF50346">
    <property type="entry name" value="PRC-barrel domain"/>
    <property type="match status" value="1"/>
</dbReference>
<comment type="subcellular location">
    <subcellularLocation>
        <location evidence="5">Cytoplasm</location>
    </subcellularLocation>
</comment>
<dbReference type="GO" id="GO:0042274">
    <property type="term" value="P:ribosomal small subunit biogenesis"/>
    <property type="evidence" value="ECO:0007669"/>
    <property type="project" value="UniProtKB-UniRule"/>
</dbReference>
<dbReference type="InterPro" id="IPR011961">
    <property type="entry name" value="RimM"/>
</dbReference>
<evidence type="ECO:0000256" key="2">
    <source>
        <dbReference type="ARBA" id="ARBA00022517"/>
    </source>
</evidence>
<keyword evidence="2 5" id="KW-0690">Ribosome biogenesis</keyword>
<evidence type="ECO:0000259" key="6">
    <source>
        <dbReference type="Pfam" id="PF01782"/>
    </source>
</evidence>
<keyword evidence="4 5" id="KW-0143">Chaperone</keyword>
<dbReference type="GO" id="GO:0043022">
    <property type="term" value="F:ribosome binding"/>
    <property type="evidence" value="ECO:0007669"/>
    <property type="project" value="InterPro"/>
</dbReference>
<protein>
    <recommendedName>
        <fullName evidence="5">Ribosome maturation factor RimM</fullName>
    </recommendedName>
</protein>
<keyword evidence="9" id="KW-1185">Reference proteome</keyword>
<dbReference type="SUPFAM" id="SSF50447">
    <property type="entry name" value="Translation proteins"/>
    <property type="match status" value="1"/>
</dbReference>
<dbReference type="PANTHER" id="PTHR33692">
    <property type="entry name" value="RIBOSOME MATURATION FACTOR RIMM"/>
    <property type="match status" value="1"/>
</dbReference>
<comment type="function">
    <text evidence="5">An accessory protein needed during the final step in the assembly of 30S ribosomal subunit, possibly for assembly of the head region. Essential for efficient processing of 16S rRNA. May be needed both before and after RbfA during the maturation of 16S rRNA. It has affinity for free ribosomal 30S subunits but not for 70S ribosomes.</text>
</comment>
<comment type="subunit">
    <text evidence="5">Binds ribosomal protein uS19.</text>
</comment>
<evidence type="ECO:0000259" key="7">
    <source>
        <dbReference type="Pfam" id="PF24986"/>
    </source>
</evidence>
<evidence type="ECO:0000256" key="3">
    <source>
        <dbReference type="ARBA" id="ARBA00022552"/>
    </source>
</evidence>
<evidence type="ECO:0000256" key="1">
    <source>
        <dbReference type="ARBA" id="ARBA00022490"/>
    </source>
</evidence>
<dbReference type="EMBL" id="FQXN01000003">
    <property type="protein sequence ID" value="SHH40299.1"/>
    <property type="molecule type" value="Genomic_DNA"/>
</dbReference>
<evidence type="ECO:0000256" key="4">
    <source>
        <dbReference type="ARBA" id="ARBA00023186"/>
    </source>
</evidence>
<gene>
    <name evidence="5" type="primary">rimM</name>
    <name evidence="8" type="ORF">SAMN02745199_0990</name>
</gene>
<dbReference type="OrthoDB" id="9810331at2"/>
<feature type="domain" description="RimM N-terminal" evidence="6">
    <location>
        <begin position="15"/>
        <end position="97"/>
    </location>
</feature>
<dbReference type="AlphaFoldDB" id="A0A1M5SP31"/>
<name>A0A1M5SP31_9BACT</name>
<dbReference type="PANTHER" id="PTHR33692:SF1">
    <property type="entry name" value="RIBOSOME MATURATION FACTOR RIMM"/>
    <property type="match status" value="1"/>
</dbReference>